<name>A0A543PUE6_9MICO</name>
<accession>A0A543PUE6</accession>
<dbReference type="PANTHER" id="PTHR37829:SF3">
    <property type="entry name" value="PROTEIN JAYE-RELATED"/>
    <property type="match status" value="1"/>
</dbReference>
<sequence>MPRTYPEIVRDALTTLTGGTVRETAVVPLGDVIVLAHLADRPIRRVSHLQGEIELQRPVRDANGDVVLDTNGAPEMETVGVPYRFTDADFELVATGAAGDEHDAIRFRPTGRKPPAGSTVTVNYYPTQTRPTPITDLNVGSVARTMLESVAREIALVELLMENVYRSAFIDTAEGSNLDKVVALVGVKRRPAGVATTRVRFTRAPGSTGQITVPTAAVVADADGNRYATVAPLVLEPGEPSREVLAAGISKSTPAVAANAIDRLEVLIAGIASATNEAPAAVAASAEPDDELRRRARGALAVAARGTVHALKFGLLSIPGVKDVAITEFPNGVPGEIQVDVAYERQGDADLEADVVSRIEELRPAGVRVITAAARMADVRVRVSLTLTGDGVTSTELASLQEDLELRVVDHIRSLPPGGTLRQAQVTLVALSDARVVDASFEFELGGPPSATVTAPTGTVLQPVRPFSFTATTETGVAGLGATIQLDALIPIHLVAGVTLAEATAAIDAAAASYAAGLTGGGSVTVDGLIATLRDDSRFAIVRADVSVTTESVDRFMQLADGIGAQAVGPGDRLVVGEISVDVREGGV</sequence>
<dbReference type="AlphaFoldDB" id="A0A543PUE6"/>
<protein>
    <submittedName>
        <fullName evidence="1">Putative phage protein gp47/JayE</fullName>
    </submittedName>
</protein>
<evidence type="ECO:0000313" key="1">
    <source>
        <dbReference type="EMBL" id="TQN47689.1"/>
    </source>
</evidence>
<proteinExistence type="predicted"/>
<organism evidence="1 2">
    <name type="scientific">Humibacillus xanthopallidus</name>
    <dbReference type="NCBI Taxonomy" id="412689"/>
    <lineage>
        <taxon>Bacteria</taxon>
        <taxon>Bacillati</taxon>
        <taxon>Actinomycetota</taxon>
        <taxon>Actinomycetes</taxon>
        <taxon>Micrococcales</taxon>
        <taxon>Intrasporangiaceae</taxon>
        <taxon>Humibacillus</taxon>
    </lineage>
</organism>
<reference evidence="1 2" key="1">
    <citation type="submission" date="2019-06" db="EMBL/GenBank/DDBJ databases">
        <title>Sequencing the genomes of 1000 actinobacteria strains.</title>
        <authorList>
            <person name="Klenk H.-P."/>
        </authorList>
    </citation>
    <scope>NUCLEOTIDE SEQUENCE [LARGE SCALE GENOMIC DNA]</scope>
    <source>
        <strain evidence="1 2">DSM 21776</strain>
    </source>
</reference>
<dbReference type="EMBL" id="VFQF01000001">
    <property type="protein sequence ID" value="TQN47689.1"/>
    <property type="molecule type" value="Genomic_DNA"/>
</dbReference>
<dbReference type="Proteomes" id="UP000320085">
    <property type="component" value="Unassembled WGS sequence"/>
</dbReference>
<gene>
    <name evidence="1" type="ORF">FHX52_0798</name>
</gene>
<comment type="caution">
    <text evidence="1">The sequence shown here is derived from an EMBL/GenBank/DDBJ whole genome shotgun (WGS) entry which is preliminary data.</text>
</comment>
<dbReference type="PANTHER" id="PTHR37829">
    <property type="entry name" value="PHAGE-LIKE ELEMENT PBSX PROTEIN XKDT"/>
    <property type="match status" value="1"/>
</dbReference>
<evidence type="ECO:0000313" key="2">
    <source>
        <dbReference type="Proteomes" id="UP000320085"/>
    </source>
</evidence>
<dbReference type="InterPro" id="IPR052399">
    <property type="entry name" value="Phage_Baseplate_Assmbl_Protein"/>
</dbReference>